<accession>A0ABX7PDB5</accession>
<evidence type="ECO:0000313" key="2">
    <source>
        <dbReference type="EMBL" id="QSQ28598.1"/>
    </source>
</evidence>
<reference evidence="2 3" key="1">
    <citation type="submission" date="2021-02" db="EMBL/GenBank/DDBJ databases">
        <title>De Novo genome assembly of isolated myxobacteria.</title>
        <authorList>
            <person name="Stevens D.C."/>
        </authorList>
    </citation>
    <scope>NUCLEOTIDE SEQUENCE [LARGE SCALE GENOMIC DNA]</scope>
    <source>
        <strain evidence="3">SCPEA02</strain>
    </source>
</reference>
<dbReference type="EMBL" id="CP071090">
    <property type="protein sequence ID" value="QSQ28598.1"/>
    <property type="molecule type" value="Genomic_DNA"/>
</dbReference>
<evidence type="ECO:0000313" key="3">
    <source>
        <dbReference type="Proteomes" id="UP000662747"/>
    </source>
</evidence>
<evidence type="ECO:0000259" key="1">
    <source>
        <dbReference type="Pfam" id="PF13524"/>
    </source>
</evidence>
<dbReference type="Gene3D" id="3.40.50.2000">
    <property type="entry name" value="Glycogen Phosphorylase B"/>
    <property type="match status" value="2"/>
</dbReference>
<dbReference type="SUPFAM" id="SSF53756">
    <property type="entry name" value="UDP-Glycosyltransferase/glycogen phosphorylase"/>
    <property type="match status" value="1"/>
</dbReference>
<dbReference type="InterPro" id="IPR055259">
    <property type="entry name" value="YkvP/CgeB_Glyco_trans-like"/>
</dbReference>
<dbReference type="Proteomes" id="UP000662747">
    <property type="component" value="Chromosome"/>
</dbReference>
<proteinExistence type="predicted"/>
<keyword evidence="3" id="KW-1185">Reference proteome</keyword>
<dbReference type="Pfam" id="PF13524">
    <property type="entry name" value="Glyco_trans_1_2"/>
    <property type="match status" value="1"/>
</dbReference>
<name>A0ABX7PDB5_9BACT</name>
<feature type="domain" description="Spore protein YkvP/CgeB glycosyl transferase-like" evidence="1">
    <location>
        <begin position="205"/>
        <end position="348"/>
    </location>
</feature>
<gene>
    <name evidence="2" type="ORF">JY651_50010</name>
</gene>
<sequence length="372" mass="41494">MEALRMRIVILGLSMTSSWGNGHATIFRELVREMVRRGHDVLFLERDMPWFAAHRDLPLPPWGRTELYQDLADLSDRFTQDVRDADLVVVGSYVPQGVEVGRWVQATTRGIPAFYDLDTAVTLAKLARSDFEYLSPDLIPGYRLYLSVIGGPMLRRIERELGSPAARALYRGVDPELYLPRPSADSWDLGYLGTYGADRQPTLERLMLEAARVWRTGRFVVAGPQYPAVVRWTSNVERVQHLSPSQHPEFYGAQRFTLSITRADRVLAGYSPGARLFEAAACGVPIISDVWNGVESVFVPGEEILLARTAKDTLGYLRDLSEEDRRTLGAKARARVLAEHTSAHRALAVEQYAREASSGAAAAGTPVERLIV</sequence>
<organism evidence="2 3">
    <name type="scientific">Pyxidicoccus parkwayensis</name>
    <dbReference type="NCBI Taxonomy" id="2813578"/>
    <lineage>
        <taxon>Bacteria</taxon>
        <taxon>Pseudomonadati</taxon>
        <taxon>Myxococcota</taxon>
        <taxon>Myxococcia</taxon>
        <taxon>Myxococcales</taxon>
        <taxon>Cystobacterineae</taxon>
        <taxon>Myxococcaceae</taxon>
        <taxon>Pyxidicoccus</taxon>
    </lineage>
</organism>
<protein>
    <submittedName>
        <fullName evidence="2">Glycosyltransferase</fullName>
    </submittedName>
</protein>